<evidence type="ECO:0008006" key="6">
    <source>
        <dbReference type="Google" id="ProtNLM"/>
    </source>
</evidence>
<protein>
    <recommendedName>
        <fullName evidence="6">Tetratricopeptide repeat protein</fullName>
    </recommendedName>
</protein>
<accession>A0A8S3CHH5</accession>
<keyword evidence="1" id="KW-0677">Repeat</keyword>
<gene>
    <name evidence="4" type="ORF">GIL414_LOCUS52495</name>
    <name evidence="3" type="ORF">SMN809_LOCUS46084</name>
</gene>
<dbReference type="GO" id="GO:0051879">
    <property type="term" value="F:Hsp90 protein binding"/>
    <property type="evidence" value="ECO:0007669"/>
    <property type="project" value="TreeGrafter"/>
</dbReference>
<dbReference type="SUPFAM" id="SSF48452">
    <property type="entry name" value="TPR-like"/>
    <property type="match status" value="1"/>
</dbReference>
<name>A0A8S3CHH5_9BILA</name>
<evidence type="ECO:0000256" key="2">
    <source>
        <dbReference type="ARBA" id="ARBA00022803"/>
    </source>
</evidence>
<evidence type="ECO:0000256" key="1">
    <source>
        <dbReference type="ARBA" id="ARBA00022737"/>
    </source>
</evidence>
<sequence>MSLNAMEYKTQGNNYYAKNESLLAIESYSEAIKLIENQPEEILPLYLLYSNRSAAFIQDKNFYSGYEDAKQ</sequence>
<dbReference type="AlphaFoldDB" id="A0A8S3CHH5"/>
<proteinExistence type="predicted"/>
<organism evidence="4 5">
    <name type="scientific">Rotaria magnacalcarata</name>
    <dbReference type="NCBI Taxonomy" id="392030"/>
    <lineage>
        <taxon>Eukaryota</taxon>
        <taxon>Metazoa</taxon>
        <taxon>Spiralia</taxon>
        <taxon>Gnathifera</taxon>
        <taxon>Rotifera</taxon>
        <taxon>Eurotatoria</taxon>
        <taxon>Bdelloidea</taxon>
        <taxon>Philodinida</taxon>
        <taxon>Philodinidae</taxon>
        <taxon>Rotaria</taxon>
    </lineage>
</organism>
<dbReference type="Proteomes" id="UP000681720">
    <property type="component" value="Unassembled WGS sequence"/>
</dbReference>
<comment type="caution">
    <text evidence="4">The sequence shown here is derived from an EMBL/GenBank/DDBJ whole genome shotgun (WGS) entry which is preliminary data.</text>
</comment>
<keyword evidence="2" id="KW-0802">TPR repeat</keyword>
<feature type="non-terminal residue" evidence="4">
    <location>
        <position position="71"/>
    </location>
</feature>
<evidence type="ECO:0000313" key="4">
    <source>
        <dbReference type="EMBL" id="CAF4914679.1"/>
    </source>
</evidence>
<dbReference type="InterPro" id="IPR011990">
    <property type="entry name" value="TPR-like_helical_dom_sf"/>
</dbReference>
<dbReference type="EMBL" id="CAJOBI010142607">
    <property type="protein sequence ID" value="CAF4774723.1"/>
    <property type="molecule type" value="Genomic_DNA"/>
</dbReference>
<dbReference type="Proteomes" id="UP000676336">
    <property type="component" value="Unassembled WGS sequence"/>
</dbReference>
<dbReference type="Gene3D" id="1.25.40.10">
    <property type="entry name" value="Tetratricopeptide repeat domain"/>
    <property type="match status" value="1"/>
</dbReference>
<evidence type="ECO:0000313" key="5">
    <source>
        <dbReference type="Proteomes" id="UP000681720"/>
    </source>
</evidence>
<dbReference type="EMBL" id="CAJOBJ010180046">
    <property type="protein sequence ID" value="CAF4914679.1"/>
    <property type="molecule type" value="Genomic_DNA"/>
</dbReference>
<evidence type="ECO:0000313" key="3">
    <source>
        <dbReference type="EMBL" id="CAF4774723.1"/>
    </source>
</evidence>
<dbReference type="PANTHER" id="PTHR22904">
    <property type="entry name" value="TPR REPEAT CONTAINING PROTEIN"/>
    <property type="match status" value="1"/>
</dbReference>
<dbReference type="PANTHER" id="PTHR22904:SF523">
    <property type="entry name" value="STRESS-INDUCED-PHOSPHOPROTEIN 1"/>
    <property type="match status" value="1"/>
</dbReference>
<reference evidence="4" key="1">
    <citation type="submission" date="2021-02" db="EMBL/GenBank/DDBJ databases">
        <authorList>
            <person name="Nowell W R."/>
        </authorList>
    </citation>
    <scope>NUCLEOTIDE SEQUENCE</scope>
</reference>